<dbReference type="InterPro" id="IPR007835">
    <property type="entry name" value="MOFRL"/>
</dbReference>
<dbReference type="InterPro" id="IPR025286">
    <property type="entry name" value="MOFRL_assoc_dom"/>
</dbReference>
<evidence type="ECO:0000256" key="1">
    <source>
        <dbReference type="ARBA" id="ARBA00005393"/>
    </source>
</evidence>
<feature type="domain" description="MOFRL" evidence="3">
    <location>
        <begin position="457"/>
        <end position="567"/>
    </location>
</feature>
<feature type="region of interest" description="Disordered" evidence="2">
    <location>
        <begin position="62"/>
        <end position="85"/>
    </location>
</feature>
<comment type="similarity">
    <text evidence="1">Belongs to the glycerate kinase type-2 family.</text>
</comment>
<keyword evidence="6" id="KW-1185">Reference proteome</keyword>
<dbReference type="InterPro" id="IPR037035">
    <property type="entry name" value="GK-like_C_sf"/>
</dbReference>
<reference evidence="5 6" key="1">
    <citation type="submission" date="2016-09" db="EMBL/GenBank/DDBJ databases">
        <title>Extensive genetic diversity and differential bi-allelic expression allows diatom success in the polar Southern Ocean.</title>
        <authorList>
            <consortium name="DOE Joint Genome Institute"/>
            <person name="Mock T."/>
            <person name="Otillar R.P."/>
            <person name="Strauss J."/>
            <person name="Dupont C."/>
            <person name="Frickenhaus S."/>
            <person name="Maumus F."/>
            <person name="Mcmullan M."/>
            <person name="Sanges R."/>
            <person name="Schmutz J."/>
            <person name="Toseland A."/>
            <person name="Valas R."/>
            <person name="Veluchamy A."/>
            <person name="Ward B.J."/>
            <person name="Allen A."/>
            <person name="Barry K."/>
            <person name="Falciatore A."/>
            <person name="Ferrante M."/>
            <person name="Fortunato A.E."/>
            <person name="Gloeckner G."/>
            <person name="Gruber A."/>
            <person name="Hipkin R."/>
            <person name="Janech M."/>
            <person name="Kroth P."/>
            <person name="Leese F."/>
            <person name="Lindquist E."/>
            <person name="Lyon B.R."/>
            <person name="Martin J."/>
            <person name="Mayer C."/>
            <person name="Parker M."/>
            <person name="Quesneville H."/>
            <person name="Raymond J."/>
            <person name="Uhlig C."/>
            <person name="Valentin K.U."/>
            <person name="Worden A.Z."/>
            <person name="Armbrust E.V."/>
            <person name="Bowler C."/>
            <person name="Green B."/>
            <person name="Moulton V."/>
            <person name="Van Oosterhout C."/>
            <person name="Grigoriev I."/>
        </authorList>
    </citation>
    <scope>NUCLEOTIDE SEQUENCE [LARGE SCALE GENOMIC DNA]</scope>
    <source>
        <strain evidence="5 6">CCMP1102</strain>
    </source>
</reference>
<gene>
    <name evidence="5" type="primary">GK1</name>
    <name evidence="5" type="ORF">FRACYDRAFT_291583</name>
</gene>
<dbReference type="InParanoid" id="A0A1E7F8L1"/>
<dbReference type="GO" id="GO:0005737">
    <property type="term" value="C:cytoplasm"/>
    <property type="evidence" value="ECO:0007669"/>
    <property type="project" value="TreeGrafter"/>
</dbReference>
<keyword evidence="5" id="KW-0418">Kinase</keyword>
<feature type="domain" description="MOFRL-associated" evidence="4">
    <location>
        <begin position="90"/>
        <end position="357"/>
    </location>
</feature>
<proteinExistence type="inferred from homology"/>
<dbReference type="Pfam" id="PF05161">
    <property type="entry name" value="MOFRL"/>
    <property type="match status" value="1"/>
</dbReference>
<dbReference type="Proteomes" id="UP000095751">
    <property type="component" value="Unassembled WGS sequence"/>
</dbReference>
<evidence type="ECO:0000256" key="2">
    <source>
        <dbReference type="SAM" id="MobiDB-lite"/>
    </source>
</evidence>
<dbReference type="Gene3D" id="3.40.1480.10">
    <property type="entry name" value="MOFRL domain"/>
    <property type="match status" value="1"/>
</dbReference>
<sequence length="578" mass="61976">MLSCKYLARTTVVASTYFGTFLPFVSSYSHVVKVLQVGRMSSSFNNYGHDNNLKYPAITTMSSSSSSSSSSKIRQFSSSSNQEEHMTKDAMQIIHDAIRAVNPYTAIGSNFVRVNDTLKITNKEQQLEYNLPEDYDEIVIVAFGKASTSMATAVVQQIFPKIKNNGDCDDSTSSGHNIPCRGVVICKDEHITANEREVLTDHGIEAYEASHPVPDARSSNAADKLLQMVSSRASPRTLVICCISGGGSSLFCRPTPPLTLQDLQQVNSVLLANGMDIQEMNVLRKRLEQGKGGRLAAACFPSHVVALILSDVIGDPLDLIASGPTVPDTSTWEDGWRILQQYNLKDKLPKVVVDMLQNGKNGRLEDSPSADHPVFENTKNILVGNNALAVEAASNTARSLGYNPVVLGTEIEGEAKEIANVYTAMASYLQNAFSQKTTKNSITQEQQYMITQSLPTAIIAGGETTVTLTPNSGKGGRNQELALSAALKLESLELRNVVLASVGTDGGDGPTDAAGAVVDATTIAGTRSQALEALANHNAYPYLDGLKGTTEWPPLIKTGPTGTNVADICVTLIKAKPE</sequence>
<evidence type="ECO:0000259" key="3">
    <source>
        <dbReference type="Pfam" id="PF05161"/>
    </source>
</evidence>
<accession>A0A1E7F8L1</accession>
<keyword evidence="5" id="KW-0808">Transferase</keyword>
<feature type="compositionally biased region" description="Low complexity" evidence="2">
    <location>
        <begin position="62"/>
        <end position="80"/>
    </location>
</feature>
<evidence type="ECO:0000313" key="5">
    <source>
        <dbReference type="EMBL" id="OEU14163.1"/>
    </source>
</evidence>
<dbReference type="GO" id="GO:0008887">
    <property type="term" value="F:glycerate kinase activity"/>
    <property type="evidence" value="ECO:0007669"/>
    <property type="project" value="InterPro"/>
</dbReference>
<dbReference type="PANTHER" id="PTHR12227:SF0">
    <property type="entry name" value="GLYCERATE KINASE"/>
    <property type="match status" value="1"/>
</dbReference>
<dbReference type="SUPFAM" id="SSF82544">
    <property type="entry name" value="GckA/TtuD-like"/>
    <property type="match status" value="1"/>
</dbReference>
<dbReference type="Pfam" id="PF13660">
    <property type="entry name" value="DUF4147"/>
    <property type="match status" value="1"/>
</dbReference>
<protein>
    <submittedName>
        <fullName evidence="5">Glycerate kinase</fullName>
    </submittedName>
</protein>
<dbReference type="PANTHER" id="PTHR12227">
    <property type="entry name" value="GLYCERATE KINASE"/>
    <property type="match status" value="1"/>
</dbReference>
<evidence type="ECO:0000259" key="4">
    <source>
        <dbReference type="Pfam" id="PF13660"/>
    </source>
</evidence>
<dbReference type="InterPro" id="IPR039760">
    <property type="entry name" value="MOFRL_protein"/>
</dbReference>
<dbReference type="OrthoDB" id="44918at2759"/>
<name>A0A1E7F8L1_9STRA</name>
<dbReference type="InterPro" id="IPR038614">
    <property type="entry name" value="GK_N_sf"/>
</dbReference>
<dbReference type="EMBL" id="KV784361">
    <property type="protein sequence ID" value="OEU14163.1"/>
    <property type="molecule type" value="Genomic_DNA"/>
</dbReference>
<dbReference type="AlphaFoldDB" id="A0A1E7F8L1"/>
<organism evidence="5 6">
    <name type="scientific">Fragilariopsis cylindrus CCMP1102</name>
    <dbReference type="NCBI Taxonomy" id="635003"/>
    <lineage>
        <taxon>Eukaryota</taxon>
        <taxon>Sar</taxon>
        <taxon>Stramenopiles</taxon>
        <taxon>Ochrophyta</taxon>
        <taxon>Bacillariophyta</taxon>
        <taxon>Bacillariophyceae</taxon>
        <taxon>Bacillariophycidae</taxon>
        <taxon>Bacillariales</taxon>
        <taxon>Bacillariaceae</taxon>
        <taxon>Fragilariopsis</taxon>
    </lineage>
</organism>
<dbReference type="Gene3D" id="3.40.50.10180">
    <property type="entry name" value="Glycerate kinase, MOFRL-like N-terminal domain"/>
    <property type="match status" value="1"/>
</dbReference>
<dbReference type="KEGG" id="fcy:FRACYDRAFT_291583"/>
<evidence type="ECO:0000313" key="6">
    <source>
        <dbReference type="Proteomes" id="UP000095751"/>
    </source>
</evidence>